<dbReference type="AlphaFoldDB" id="A0A1W0ASI5"/>
<accession>A0A1W0ASI5</accession>
<dbReference type="RefSeq" id="WP_077119840.1">
    <property type="nucleotide sequence ID" value="NZ_LOKT01000015.1"/>
</dbReference>
<organism evidence="2 3">
    <name type="scientific">Nocardia donostiensis</name>
    <dbReference type="NCBI Taxonomy" id="1538463"/>
    <lineage>
        <taxon>Bacteria</taxon>
        <taxon>Bacillati</taxon>
        <taxon>Actinomycetota</taxon>
        <taxon>Actinomycetes</taxon>
        <taxon>Mycobacteriales</taxon>
        <taxon>Nocardiaceae</taxon>
        <taxon>Nocardia</taxon>
    </lineage>
</organism>
<name>A0A1W0ASI5_9NOCA</name>
<evidence type="ECO:0000313" key="3">
    <source>
        <dbReference type="Proteomes" id="UP000188836"/>
    </source>
</evidence>
<dbReference type="InterPro" id="IPR013096">
    <property type="entry name" value="Cupin_2"/>
</dbReference>
<evidence type="ECO:0000313" key="2">
    <source>
        <dbReference type="EMBL" id="ONM46847.1"/>
    </source>
</evidence>
<dbReference type="Gene3D" id="2.60.120.10">
    <property type="entry name" value="Jelly Rolls"/>
    <property type="match status" value="1"/>
</dbReference>
<dbReference type="Pfam" id="PF07883">
    <property type="entry name" value="Cupin_2"/>
    <property type="match status" value="1"/>
</dbReference>
<dbReference type="OrthoDB" id="4227163at2"/>
<dbReference type="STRING" id="1538463.B0T36_20440"/>
<comment type="caution">
    <text evidence="2">The sequence shown here is derived from an EMBL/GenBank/DDBJ whole genome shotgun (WGS) entry which is preliminary data.</text>
</comment>
<dbReference type="Proteomes" id="UP000188836">
    <property type="component" value="Unassembled WGS sequence"/>
</dbReference>
<dbReference type="InterPro" id="IPR053146">
    <property type="entry name" value="QDO-like"/>
</dbReference>
<proteinExistence type="predicted"/>
<sequence>MKEARTLTFRSGHRITLLAEGSDENGPYLRLRHELPHPRRQAGPHWHPVLSERWTVHAGCLRFRIDGREIVAGPGDTVSAPARTVHEFWSEEPDTVVVHEIRPPLQHWRMFTVWRNLDNAGKTGTAGVPRNPLALALLWSHQDGYLAGIPPWLQRALLGGLARVTRMTGYEQRWSSEDAARS</sequence>
<evidence type="ECO:0000259" key="1">
    <source>
        <dbReference type="Pfam" id="PF07883"/>
    </source>
</evidence>
<dbReference type="EMBL" id="MUMY01000019">
    <property type="protein sequence ID" value="ONM46847.1"/>
    <property type="molecule type" value="Genomic_DNA"/>
</dbReference>
<dbReference type="PANTHER" id="PTHR36440">
    <property type="entry name" value="PUTATIVE (AFU_ORTHOLOGUE AFUA_8G07350)-RELATED"/>
    <property type="match status" value="1"/>
</dbReference>
<gene>
    <name evidence="2" type="ORF">B0T46_20390</name>
</gene>
<feature type="domain" description="Cupin type-2" evidence="1">
    <location>
        <begin position="38"/>
        <end position="99"/>
    </location>
</feature>
<dbReference type="InterPro" id="IPR011051">
    <property type="entry name" value="RmlC_Cupin_sf"/>
</dbReference>
<reference evidence="2 3" key="1">
    <citation type="journal article" date="2016" name="Antonie Van Leeuwenhoek">
        <title>Nocardia donostiensis sp. nov., isolated from human respiratory specimens.</title>
        <authorList>
            <person name="Ercibengoa M."/>
            <person name="Bell M."/>
            <person name="Marimon J.M."/>
            <person name="Humrighouse B."/>
            <person name="Klenk H.P."/>
            <person name="Potter G."/>
            <person name="Perez-Trallero E."/>
        </authorList>
    </citation>
    <scope>NUCLEOTIDE SEQUENCE [LARGE SCALE GENOMIC DNA]</scope>
    <source>
        <strain evidence="2 3">X1655</strain>
    </source>
</reference>
<dbReference type="SUPFAM" id="SSF51182">
    <property type="entry name" value="RmlC-like cupins"/>
    <property type="match status" value="1"/>
</dbReference>
<dbReference type="CDD" id="cd02208">
    <property type="entry name" value="cupin_RmlC-like"/>
    <property type="match status" value="1"/>
</dbReference>
<keyword evidence="3" id="KW-1185">Reference proteome</keyword>
<dbReference type="InterPro" id="IPR014710">
    <property type="entry name" value="RmlC-like_jellyroll"/>
</dbReference>
<protein>
    <recommendedName>
        <fullName evidence="1">Cupin type-2 domain-containing protein</fullName>
    </recommendedName>
</protein>
<dbReference type="PANTHER" id="PTHR36440:SF1">
    <property type="entry name" value="PUTATIVE (AFU_ORTHOLOGUE AFUA_8G07350)-RELATED"/>
    <property type="match status" value="1"/>
</dbReference>